<protein>
    <submittedName>
        <fullName evidence="1">Copper homeostasis protein CutC</fullName>
    </submittedName>
</protein>
<proteinExistence type="predicted"/>
<sequence>MKNLVTLQSLRNYGVQIQGGSGINLTNYRKISHYCDVIHLGSAVHYDGTWNTALDIVKLQQLK</sequence>
<evidence type="ECO:0000313" key="1">
    <source>
        <dbReference type="EMBL" id="AXF96753.1"/>
    </source>
</evidence>
<name>A0A345DRB2_9MOLU</name>
<dbReference type="EMBL" id="CP031088">
    <property type="protein sequence ID" value="AXF96753.1"/>
    <property type="molecule type" value="Genomic_DNA"/>
</dbReference>
<dbReference type="Proteomes" id="UP000253689">
    <property type="component" value="Chromosome"/>
</dbReference>
<keyword evidence="2" id="KW-1185">Reference proteome</keyword>
<organism evidence="1 2">
    <name type="scientific">Spiroplasma phoeniceum P40</name>
    <dbReference type="NCBI Taxonomy" id="1276259"/>
    <lineage>
        <taxon>Bacteria</taxon>
        <taxon>Bacillati</taxon>
        <taxon>Mycoplasmatota</taxon>
        <taxon>Mollicutes</taxon>
        <taxon>Entomoplasmatales</taxon>
        <taxon>Spiroplasmataceae</taxon>
        <taxon>Spiroplasma</taxon>
    </lineage>
</organism>
<accession>A0A345DRB2</accession>
<evidence type="ECO:0000313" key="2">
    <source>
        <dbReference type="Proteomes" id="UP000253689"/>
    </source>
</evidence>
<dbReference type="KEGG" id="sphh:SDAV_001802"/>
<gene>
    <name evidence="1" type="ORF">SDAV_001802</name>
</gene>
<reference evidence="2" key="1">
    <citation type="submission" date="2018-07" db="EMBL/GenBank/DDBJ databases">
        <title>Complete Genome Sequence of Spiroplasma phoeniceum.</title>
        <authorList>
            <person name="Davis R.E."/>
            <person name="Shao J.Y."/>
            <person name="Zhao Y."/>
            <person name="Silver A."/>
            <person name="Stump z."/>
            <person name="Gasparich G."/>
        </authorList>
    </citation>
    <scope>NUCLEOTIDE SEQUENCE [LARGE SCALE GENOMIC DNA]</scope>
    <source>
        <strain evidence="2">P40</strain>
    </source>
</reference>
<dbReference type="AlphaFoldDB" id="A0A345DRB2"/>